<dbReference type="PANTHER" id="PTHR14677:SF11">
    <property type="entry name" value="AN1-TYPE ZINC FINGER PROTEIN 2A"/>
    <property type="match status" value="1"/>
</dbReference>
<evidence type="ECO:0000259" key="7">
    <source>
        <dbReference type="PROSITE" id="PS51039"/>
    </source>
</evidence>
<feature type="domain" description="AN1-type" evidence="7">
    <location>
        <begin position="205"/>
        <end position="253"/>
    </location>
</feature>
<feature type="region of interest" description="Disordered" evidence="6">
    <location>
        <begin position="336"/>
        <end position="358"/>
    </location>
</feature>
<dbReference type="SMART" id="SM00154">
    <property type="entry name" value="ZnF_AN1"/>
    <property type="match status" value="1"/>
</dbReference>
<feature type="region of interest" description="Disordered" evidence="6">
    <location>
        <begin position="279"/>
        <end position="316"/>
    </location>
</feature>
<dbReference type="AlphaFoldDB" id="A0A6A1QB09"/>
<keyword evidence="2" id="KW-0677">Repeat</keyword>
<dbReference type="PROSITE" id="PS51039">
    <property type="entry name" value="ZF_AN1"/>
    <property type="match status" value="1"/>
</dbReference>
<evidence type="ECO:0000256" key="3">
    <source>
        <dbReference type="ARBA" id="ARBA00022771"/>
    </source>
</evidence>
<evidence type="ECO:0000313" key="9">
    <source>
        <dbReference type="Proteomes" id="UP000437017"/>
    </source>
</evidence>
<dbReference type="InterPro" id="IPR035896">
    <property type="entry name" value="AN1-like_Znf"/>
</dbReference>
<accession>A0A6A1QB09</accession>
<proteinExistence type="predicted"/>
<protein>
    <recommendedName>
        <fullName evidence="7">AN1-type domain-containing protein</fullName>
    </recommendedName>
</protein>
<evidence type="ECO:0000256" key="5">
    <source>
        <dbReference type="PROSITE-ProRule" id="PRU00449"/>
    </source>
</evidence>
<dbReference type="Pfam" id="PF25403">
    <property type="entry name" value="zf-C2H2_ZFAND2"/>
    <property type="match status" value="1"/>
</dbReference>
<feature type="non-terminal residue" evidence="8">
    <location>
        <position position="1"/>
    </location>
</feature>
<keyword evidence="1" id="KW-0479">Metal-binding</keyword>
<dbReference type="OrthoDB" id="431929at2759"/>
<dbReference type="Pfam" id="PF01428">
    <property type="entry name" value="zf-AN1"/>
    <property type="match status" value="1"/>
</dbReference>
<dbReference type="SUPFAM" id="SSF118310">
    <property type="entry name" value="AN1-like Zinc finger"/>
    <property type="match status" value="1"/>
</dbReference>
<dbReference type="GO" id="GO:0005783">
    <property type="term" value="C:endoplasmic reticulum"/>
    <property type="evidence" value="ECO:0007669"/>
    <property type="project" value="TreeGrafter"/>
</dbReference>
<dbReference type="InterPro" id="IPR057357">
    <property type="entry name" value="Znf-C2H2_ZFAND2A/B"/>
</dbReference>
<dbReference type="GO" id="GO:0043161">
    <property type="term" value="P:proteasome-mediated ubiquitin-dependent protein catabolic process"/>
    <property type="evidence" value="ECO:0007669"/>
    <property type="project" value="TreeGrafter"/>
</dbReference>
<evidence type="ECO:0000256" key="1">
    <source>
        <dbReference type="ARBA" id="ARBA00022723"/>
    </source>
</evidence>
<dbReference type="EMBL" id="SGJD01000804">
    <property type="protein sequence ID" value="KAB0403446.1"/>
    <property type="molecule type" value="Genomic_DNA"/>
</dbReference>
<feature type="region of interest" description="Disordered" evidence="6">
    <location>
        <begin position="145"/>
        <end position="166"/>
    </location>
</feature>
<keyword evidence="4" id="KW-0862">Zinc</keyword>
<keyword evidence="9" id="KW-1185">Reference proteome</keyword>
<comment type="caution">
    <text evidence="8">The sequence shown here is derived from an EMBL/GenBank/DDBJ whole genome shotgun (WGS) entry which is preliminary data.</text>
</comment>
<dbReference type="InterPro" id="IPR000058">
    <property type="entry name" value="Znf_AN1"/>
</dbReference>
<sequence>ASGMCGLLPLEGQQCRRDTPHPRAHQQWHPGIRLAPISPGTADPLAAGRPHSGEQAKSWRFAQEWQSLTRLLSRLGSGPVRIGVMLVSDHVVAGVGHLTMLTWKSGSAPGPHMPLTEPQRTGFVGVVLRERMSAVARVSQAPGTLPGAGELMGRSGRGPGDLNSGRDKSFERFGGCRITEGRDPVRRDISLCHLCFGHFLIMEFPDLGKHCSEKTCKQLDFLPLECDACKQDFCKDHFTYAAHKCPFAFKKDVQVPVCPLCNSPVPVKKGEIPDAVVGAHMDGGCKRHPGRKKEEAESEPPPVVTSPSSTRVQGDSGWTWPLVDGPWQLVHSSDWRLSEPRTRPQAQPSTARSLGPPRLFGTNAIMTNYLEQERVLGGKGLGCRAVGGFMRGARRLAGSALQVLVESKVTM</sequence>
<dbReference type="PANTHER" id="PTHR14677">
    <property type="entry name" value="ARSENITE INDUCUBLE RNA ASSOCIATED PROTEIN AIP-1-RELATED"/>
    <property type="match status" value="1"/>
</dbReference>
<dbReference type="GO" id="GO:0008270">
    <property type="term" value="F:zinc ion binding"/>
    <property type="evidence" value="ECO:0007669"/>
    <property type="project" value="UniProtKB-KW"/>
</dbReference>
<feature type="region of interest" description="Disordered" evidence="6">
    <location>
        <begin position="33"/>
        <end position="52"/>
    </location>
</feature>
<dbReference type="GO" id="GO:0045047">
    <property type="term" value="P:protein targeting to ER"/>
    <property type="evidence" value="ECO:0007669"/>
    <property type="project" value="TreeGrafter"/>
</dbReference>
<evidence type="ECO:0000256" key="2">
    <source>
        <dbReference type="ARBA" id="ARBA00022737"/>
    </source>
</evidence>
<evidence type="ECO:0000256" key="4">
    <source>
        <dbReference type="ARBA" id="ARBA00022833"/>
    </source>
</evidence>
<evidence type="ECO:0000313" key="8">
    <source>
        <dbReference type="EMBL" id="KAB0403446.1"/>
    </source>
</evidence>
<evidence type="ECO:0000256" key="6">
    <source>
        <dbReference type="SAM" id="MobiDB-lite"/>
    </source>
</evidence>
<dbReference type="Proteomes" id="UP000437017">
    <property type="component" value="Unassembled WGS sequence"/>
</dbReference>
<name>A0A6A1QB09_BALPH</name>
<gene>
    <name evidence="8" type="ORF">E2I00_001895</name>
</gene>
<dbReference type="FunFam" id="4.10.1110.10:FF:000003">
    <property type="entry name" value="AN1-type zinc finger protein 2B isoform X1"/>
    <property type="match status" value="1"/>
</dbReference>
<keyword evidence="3 5" id="KW-0863">Zinc-finger</keyword>
<organism evidence="8 9">
    <name type="scientific">Balaenoptera physalus</name>
    <name type="common">Fin whale</name>
    <name type="synonym">Balaena physalus</name>
    <dbReference type="NCBI Taxonomy" id="9770"/>
    <lineage>
        <taxon>Eukaryota</taxon>
        <taxon>Metazoa</taxon>
        <taxon>Chordata</taxon>
        <taxon>Craniata</taxon>
        <taxon>Vertebrata</taxon>
        <taxon>Euteleostomi</taxon>
        <taxon>Mammalia</taxon>
        <taxon>Eutheria</taxon>
        <taxon>Laurasiatheria</taxon>
        <taxon>Artiodactyla</taxon>
        <taxon>Whippomorpha</taxon>
        <taxon>Cetacea</taxon>
        <taxon>Mysticeti</taxon>
        <taxon>Balaenopteridae</taxon>
        <taxon>Balaenoptera</taxon>
    </lineage>
</organism>
<reference evidence="8 9" key="1">
    <citation type="journal article" date="2019" name="PLoS ONE">
        <title>Genomic analyses reveal an absence of contemporary introgressive admixture between fin whales and blue whales, despite known hybrids.</title>
        <authorList>
            <person name="Westbury M.V."/>
            <person name="Petersen B."/>
            <person name="Lorenzen E.D."/>
        </authorList>
    </citation>
    <scope>NUCLEOTIDE SEQUENCE [LARGE SCALE GENOMIC DNA]</scope>
    <source>
        <strain evidence="8">FinWhale-01</strain>
    </source>
</reference>
<dbReference type="Gene3D" id="4.10.1110.10">
    <property type="entry name" value="AN1-like Zinc finger"/>
    <property type="match status" value="1"/>
</dbReference>